<comment type="caution">
    <text evidence="3">The sequence shown here is derived from an EMBL/GenBank/DDBJ whole genome shotgun (WGS) entry which is preliminary data.</text>
</comment>
<dbReference type="PANTHER" id="PTHR22642:SF2">
    <property type="entry name" value="PROTEIN LONG AFTER FAR-RED 3"/>
    <property type="match status" value="1"/>
</dbReference>
<dbReference type="InterPro" id="IPR032466">
    <property type="entry name" value="Metal_Hydrolase"/>
</dbReference>
<dbReference type="Gene3D" id="3.20.20.140">
    <property type="entry name" value="Metal-dependent hydrolases"/>
    <property type="match status" value="1"/>
</dbReference>
<dbReference type="EMBL" id="JBHTLY010000003">
    <property type="protein sequence ID" value="MFD1201946.1"/>
    <property type="molecule type" value="Genomic_DNA"/>
</dbReference>
<dbReference type="RefSeq" id="WP_343961936.1">
    <property type="nucleotide sequence ID" value="NZ_BAAAKZ010000013.1"/>
</dbReference>
<dbReference type="GO" id="GO:0016787">
    <property type="term" value="F:hydrolase activity"/>
    <property type="evidence" value="ECO:0007669"/>
    <property type="project" value="UniProtKB-KW"/>
</dbReference>
<evidence type="ECO:0000313" key="3">
    <source>
        <dbReference type="EMBL" id="MFD1201946.1"/>
    </source>
</evidence>
<dbReference type="Pfam" id="PF07969">
    <property type="entry name" value="Amidohydro_3"/>
    <property type="match status" value="1"/>
</dbReference>
<dbReference type="EC" id="3.5.-.-" evidence="3"/>
<evidence type="ECO:0000313" key="4">
    <source>
        <dbReference type="Proteomes" id="UP001597181"/>
    </source>
</evidence>
<dbReference type="Gene3D" id="2.30.40.10">
    <property type="entry name" value="Urease, subunit C, domain 1"/>
    <property type="match status" value="1"/>
</dbReference>
<organism evidence="3 4">
    <name type="scientific">Leucobacter albus</name>
    <dbReference type="NCBI Taxonomy" id="272210"/>
    <lineage>
        <taxon>Bacteria</taxon>
        <taxon>Bacillati</taxon>
        <taxon>Actinomycetota</taxon>
        <taxon>Actinomycetes</taxon>
        <taxon>Micrococcales</taxon>
        <taxon>Microbacteriaceae</taxon>
        <taxon>Leucobacter</taxon>
    </lineage>
</organism>
<gene>
    <name evidence="3" type="ORF">ACFQ3U_08570</name>
</gene>
<dbReference type="SUPFAM" id="SSF51556">
    <property type="entry name" value="Metallo-dependent hydrolases"/>
    <property type="match status" value="1"/>
</dbReference>
<dbReference type="InterPro" id="IPR013108">
    <property type="entry name" value="Amidohydro_3"/>
</dbReference>
<proteinExistence type="predicted"/>
<name>A0ABW3TMM9_9MICO</name>
<dbReference type="Proteomes" id="UP001597181">
    <property type="component" value="Unassembled WGS sequence"/>
</dbReference>
<keyword evidence="4" id="KW-1185">Reference proteome</keyword>
<accession>A0ABW3TMM9</accession>
<dbReference type="PANTHER" id="PTHR22642">
    <property type="entry name" value="IMIDAZOLONEPROPIONASE"/>
    <property type="match status" value="1"/>
</dbReference>
<keyword evidence="3" id="KW-0378">Hydrolase</keyword>
<protein>
    <submittedName>
        <fullName evidence="3">Amidohydrolase</fullName>
        <ecNumber evidence="3">3.5.-.-</ecNumber>
    </submittedName>
</protein>
<dbReference type="Gene3D" id="3.10.310.70">
    <property type="match status" value="1"/>
</dbReference>
<feature type="domain" description="Amidohydrolase 3" evidence="2">
    <location>
        <begin position="64"/>
        <end position="479"/>
    </location>
</feature>
<feature type="region of interest" description="Disordered" evidence="1">
    <location>
        <begin position="457"/>
        <end position="495"/>
    </location>
</feature>
<reference evidence="4" key="1">
    <citation type="journal article" date="2019" name="Int. J. Syst. Evol. Microbiol.">
        <title>The Global Catalogue of Microorganisms (GCM) 10K type strain sequencing project: providing services to taxonomists for standard genome sequencing and annotation.</title>
        <authorList>
            <consortium name="The Broad Institute Genomics Platform"/>
            <consortium name="The Broad Institute Genome Sequencing Center for Infectious Disease"/>
            <person name="Wu L."/>
            <person name="Ma J."/>
        </authorList>
    </citation>
    <scope>NUCLEOTIDE SEQUENCE [LARGE SCALE GENOMIC DNA]</scope>
    <source>
        <strain evidence="4">CCUG 50213</strain>
    </source>
</reference>
<sequence length="509" mass="53093">MIQLIAGARLPGGHAAADSGTGAGGSELVDVWIGANGTIRAVTPAGSLAEFDGVRKSAATTLGAEGRVLTSGLWDEHVHLGQWAQQSSRPDFVAANSPGEALTRVAKLLAPDVHGNAPSEIIGMRLRGGDWGGLTREQLDSVSSTVPIVLVGLDLHGAWLNSAALARHGFLPDHDAHVIEDECFALLADLDRVTDETLDAAIDQAAARAAALGVVGVVDFEIRWSYEDWLRRERSGFSTLRVESAVYPEHLDRAIALGLRSGSPIGDGGRISVGPLKVITDGSLGTRTALCCDPYPDGGHGRQLVPPAELTELLSRARHAGFTAAVHAIGDRANSQALDAFEATGIAGRIEHAQLLQRRDLARFAALGVAASVQPAHLLDDVPSMRAVWADRAERAFPLASLDRSGAKIVLGSDAPVAPLDPWLAISAAVGRLPAGSDVWVPSERLSVARALQSSMRGPLRPAAGDPADLMLLDSDPLAPRKGSGPDAPPFERPSVAATLVGGTLTHLA</sequence>
<evidence type="ECO:0000256" key="1">
    <source>
        <dbReference type="SAM" id="MobiDB-lite"/>
    </source>
</evidence>
<evidence type="ECO:0000259" key="2">
    <source>
        <dbReference type="Pfam" id="PF07969"/>
    </source>
</evidence>
<dbReference type="InterPro" id="IPR011059">
    <property type="entry name" value="Metal-dep_hydrolase_composite"/>
</dbReference>